<comment type="caution">
    <text evidence="1">The sequence shown here is derived from an EMBL/GenBank/DDBJ whole genome shotgun (WGS) entry which is preliminary data.</text>
</comment>
<dbReference type="SUPFAM" id="SSF52540">
    <property type="entry name" value="P-loop containing nucleoside triphosphate hydrolases"/>
    <property type="match status" value="1"/>
</dbReference>
<gene>
    <name evidence="1" type="ORF">JOF53_005761</name>
</gene>
<dbReference type="EMBL" id="JAGIOO010000001">
    <property type="protein sequence ID" value="MBP2476889.1"/>
    <property type="molecule type" value="Genomic_DNA"/>
</dbReference>
<organism evidence="1 2">
    <name type="scientific">Crossiella equi</name>
    <dbReference type="NCBI Taxonomy" id="130796"/>
    <lineage>
        <taxon>Bacteria</taxon>
        <taxon>Bacillati</taxon>
        <taxon>Actinomycetota</taxon>
        <taxon>Actinomycetes</taxon>
        <taxon>Pseudonocardiales</taxon>
        <taxon>Pseudonocardiaceae</taxon>
        <taxon>Crossiella</taxon>
    </lineage>
</organism>
<protein>
    <recommendedName>
        <fullName evidence="3">Tunicamycin resistance protein</fullName>
    </recommendedName>
</protein>
<reference evidence="1 2" key="1">
    <citation type="submission" date="2021-03" db="EMBL/GenBank/DDBJ databases">
        <title>Sequencing the genomes of 1000 actinobacteria strains.</title>
        <authorList>
            <person name="Klenk H.-P."/>
        </authorList>
    </citation>
    <scope>NUCLEOTIDE SEQUENCE [LARGE SCALE GENOMIC DNA]</scope>
    <source>
        <strain evidence="1 2">DSM 44580</strain>
    </source>
</reference>
<dbReference type="Proteomes" id="UP001519363">
    <property type="component" value="Unassembled WGS sequence"/>
</dbReference>
<dbReference type="Pfam" id="PF13671">
    <property type="entry name" value="AAA_33"/>
    <property type="match status" value="1"/>
</dbReference>
<name>A0ABS5AKY6_9PSEU</name>
<dbReference type="InterPro" id="IPR027417">
    <property type="entry name" value="P-loop_NTPase"/>
</dbReference>
<evidence type="ECO:0008006" key="3">
    <source>
        <dbReference type="Google" id="ProtNLM"/>
    </source>
</evidence>
<keyword evidence="2" id="KW-1185">Reference proteome</keyword>
<sequence length="199" mass="22232">MLLWLNGTFGAGKTQVAHEIQRRLPGSHIADPELLGYGLHRMLPRRVRLQEDFQDLPLWRSGTREMLGTVARRVRGTVLVPMTLVNPQYFEEVVGGLRADGHEVGHYTLVVPSRDVLLRRLRSRGETRNSWAAAQYERCAAALADPLFGEHLDTEGLTVAQVAELVAGKAGLELAPSADTPVTGQLRRWWVQARHVRFG</sequence>
<dbReference type="RefSeq" id="WP_086788408.1">
    <property type="nucleotide sequence ID" value="NZ_JAGIOO010000001.1"/>
</dbReference>
<proteinExistence type="predicted"/>
<evidence type="ECO:0000313" key="2">
    <source>
        <dbReference type="Proteomes" id="UP001519363"/>
    </source>
</evidence>
<evidence type="ECO:0000313" key="1">
    <source>
        <dbReference type="EMBL" id="MBP2476889.1"/>
    </source>
</evidence>
<accession>A0ABS5AKY6</accession>
<dbReference type="Gene3D" id="3.40.50.300">
    <property type="entry name" value="P-loop containing nucleotide triphosphate hydrolases"/>
    <property type="match status" value="1"/>
</dbReference>